<evidence type="ECO:0000256" key="1">
    <source>
        <dbReference type="SAM" id="MobiDB-lite"/>
    </source>
</evidence>
<gene>
    <name evidence="2" type="ORF">HAX54_023205</name>
</gene>
<dbReference type="Proteomes" id="UP000823775">
    <property type="component" value="Unassembled WGS sequence"/>
</dbReference>
<dbReference type="EMBL" id="JACEIK010000281">
    <property type="protein sequence ID" value="MCD7454009.1"/>
    <property type="molecule type" value="Genomic_DNA"/>
</dbReference>
<proteinExistence type="predicted"/>
<keyword evidence="3" id="KW-1185">Reference proteome</keyword>
<sequence>MIPLNFPGRCASGGEGLMLGCDAPFNPLRVKGASEKGRKKMKADSEDDSDDLSGDRVGSSRPTRPFQRMQAGLAVMRELLGGLPRPLREGHHLV</sequence>
<protein>
    <submittedName>
        <fullName evidence="2">Uncharacterized protein</fullName>
    </submittedName>
</protein>
<reference evidence="2 3" key="1">
    <citation type="journal article" date="2021" name="BMC Genomics">
        <title>Datura genome reveals duplications of psychoactive alkaloid biosynthetic genes and high mutation rate following tissue culture.</title>
        <authorList>
            <person name="Rajewski A."/>
            <person name="Carter-House D."/>
            <person name="Stajich J."/>
            <person name="Litt A."/>
        </authorList>
    </citation>
    <scope>NUCLEOTIDE SEQUENCE [LARGE SCALE GENOMIC DNA]</scope>
    <source>
        <strain evidence="2">AR-01</strain>
    </source>
</reference>
<comment type="caution">
    <text evidence="2">The sequence shown here is derived from an EMBL/GenBank/DDBJ whole genome shotgun (WGS) entry which is preliminary data.</text>
</comment>
<accession>A0ABS8S4S8</accession>
<evidence type="ECO:0000313" key="3">
    <source>
        <dbReference type="Proteomes" id="UP000823775"/>
    </source>
</evidence>
<evidence type="ECO:0000313" key="2">
    <source>
        <dbReference type="EMBL" id="MCD7454009.1"/>
    </source>
</evidence>
<organism evidence="2 3">
    <name type="scientific">Datura stramonium</name>
    <name type="common">Jimsonweed</name>
    <name type="synonym">Common thornapple</name>
    <dbReference type="NCBI Taxonomy" id="4076"/>
    <lineage>
        <taxon>Eukaryota</taxon>
        <taxon>Viridiplantae</taxon>
        <taxon>Streptophyta</taxon>
        <taxon>Embryophyta</taxon>
        <taxon>Tracheophyta</taxon>
        <taxon>Spermatophyta</taxon>
        <taxon>Magnoliopsida</taxon>
        <taxon>eudicotyledons</taxon>
        <taxon>Gunneridae</taxon>
        <taxon>Pentapetalae</taxon>
        <taxon>asterids</taxon>
        <taxon>lamiids</taxon>
        <taxon>Solanales</taxon>
        <taxon>Solanaceae</taxon>
        <taxon>Solanoideae</taxon>
        <taxon>Datureae</taxon>
        <taxon>Datura</taxon>
    </lineage>
</organism>
<feature type="region of interest" description="Disordered" evidence="1">
    <location>
        <begin position="28"/>
        <end position="68"/>
    </location>
</feature>
<name>A0ABS8S4S8_DATST</name>